<dbReference type="PANTHER" id="PTHR17039">
    <property type="entry name" value="U3 SMALL NUCLEOLAR RIBONUCLEOPROTEIN PROTEIN MPP10"/>
    <property type="match status" value="1"/>
</dbReference>
<comment type="similarity">
    <text evidence="6 7">Belongs to the MPP10 family.</text>
</comment>
<feature type="compositionally biased region" description="Acidic residues" evidence="8">
    <location>
        <begin position="82"/>
        <end position="92"/>
    </location>
</feature>
<evidence type="ECO:0000256" key="8">
    <source>
        <dbReference type="SAM" id="MobiDB-lite"/>
    </source>
</evidence>
<reference evidence="9 12" key="2">
    <citation type="journal article" date="2020" name="Appl. Microbiol. Biotechnol.">
        <title>Targeted gene deletion in Brettanomyces bruxellensis with an expression-free CRISPR-Cas9 system.</title>
        <authorList>
            <person name="Varela C."/>
            <person name="Bartel C."/>
            <person name="Onetto C."/>
            <person name="Borneman A."/>
        </authorList>
    </citation>
    <scope>NUCLEOTIDE SEQUENCE [LARGE SCALE GENOMIC DNA]</scope>
    <source>
        <strain evidence="9 12">AWRI1613</strain>
    </source>
</reference>
<evidence type="ECO:0000256" key="5">
    <source>
        <dbReference type="ARBA" id="ARBA00023274"/>
    </source>
</evidence>
<feature type="region of interest" description="Disordered" evidence="8">
    <location>
        <begin position="225"/>
        <end position="306"/>
    </location>
</feature>
<keyword evidence="3 7" id="KW-0698">rRNA processing</keyword>
<dbReference type="GO" id="GO:0005732">
    <property type="term" value="C:sno(s)RNA-containing ribonucleoprotein complex"/>
    <property type="evidence" value="ECO:0007669"/>
    <property type="project" value="UniProtKB-UniRule"/>
</dbReference>
<keyword evidence="11" id="KW-1185">Reference proteome</keyword>
<dbReference type="Pfam" id="PF04006">
    <property type="entry name" value="Mpp10"/>
    <property type="match status" value="1"/>
</dbReference>
<comment type="subcellular location">
    <subcellularLocation>
        <location evidence="1 7">Nucleus</location>
        <location evidence="1 7">Nucleolus</location>
    </subcellularLocation>
</comment>
<feature type="compositionally biased region" description="Basic residues" evidence="8">
    <location>
        <begin position="529"/>
        <end position="540"/>
    </location>
</feature>
<gene>
    <name evidence="10" type="primary">MPP10</name>
    <name evidence="10" type="ORF">DEBR0S1_11584G</name>
    <name evidence="9" type="ORF">HII12_002480</name>
</gene>
<evidence type="ECO:0000313" key="9">
    <source>
        <dbReference type="EMBL" id="KAF6012327.1"/>
    </source>
</evidence>
<dbReference type="EMBL" id="CABFWN010000001">
    <property type="protein sequence ID" value="VUG16245.1"/>
    <property type="molecule type" value="Genomic_DNA"/>
</dbReference>
<sequence>MEQIIKDPISVLTGNVSEDAILQDVKKIIDPITKDNSLLDEIHIEGLKPSQVWGQVKLVVDGVNDNMLEGKLEELSEKYGLNEEDEESDINDAQESSDKDEQDTKTDEEEDVESKDEDLGSDAEYYNAEGDEEINEEENSENENDNKNEDEDEVDFKPEKDEFGLNEGVFSMDEYRKQVQALDENGDLNKEGDEEDVDLFADIQDDSDDEMYYYDDFFKPVVDRRDWRPSSKRSGRQQDQKRVRFADKNDEKHDGELDDKDYEDAVAEMNADFTEKKGVDDEEDDGQEEGDRAEGKDKELSTFEKQQQKLKEEISALEDEAVADKKWTMQGEVSAHQREKDALLDEDLEFERTARPVPVVTQETTDELDDIIRERIKNEQFDEVPKKVIGQMAEYKPSGQAEVSQEKSSKSLAEEYEDEYMSKQSDAAIEELKKAHAEITVLFDSVTHDLDTLCSAHFRPKPAEKLLDIKVETSAVSMEDAQPLTMSSASTLAPQEVYKLKNKAGKNEVQLRSGVIMSKDELSRADKSRLRRAKKRKIRNRMKENAEKKRRVLVKKA</sequence>
<feature type="compositionally biased region" description="Basic and acidic residues" evidence="8">
    <location>
        <begin position="96"/>
        <end position="105"/>
    </location>
</feature>
<evidence type="ECO:0000256" key="7">
    <source>
        <dbReference type="PIRNR" id="PIRNR017300"/>
    </source>
</evidence>
<feature type="region of interest" description="Disordered" evidence="8">
    <location>
        <begin position="395"/>
        <end position="418"/>
    </location>
</feature>
<feature type="compositionally biased region" description="Basic and acidic residues" evidence="8">
    <location>
        <begin position="236"/>
        <end position="255"/>
    </location>
</feature>
<feature type="compositionally biased region" description="Acidic residues" evidence="8">
    <location>
        <begin position="106"/>
        <end position="121"/>
    </location>
</feature>
<dbReference type="PANTHER" id="PTHR17039:SF0">
    <property type="entry name" value="U3 SMALL NUCLEOLAR RIBONUCLEOPROTEIN PROTEIN MPP10"/>
    <property type="match status" value="1"/>
</dbReference>
<accession>A0A7D9H1P5</accession>
<evidence type="ECO:0000313" key="11">
    <source>
        <dbReference type="Proteomes" id="UP000478008"/>
    </source>
</evidence>
<evidence type="ECO:0000256" key="3">
    <source>
        <dbReference type="ARBA" id="ARBA00022552"/>
    </source>
</evidence>
<dbReference type="Proteomes" id="UP000568158">
    <property type="component" value="Unassembled WGS sequence"/>
</dbReference>
<evidence type="ECO:0000256" key="1">
    <source>
        <dbReference type="ARBA" id="ARBA00004604"/>
    </source>
</evidence>
<feature type="compositionally biased region" description="Basic residues" evidence="8">
    <location>
        <begin position="548"/>
        <end position="557"/>
    </location>
</feature>
<feature type="compositionally biased region" description="Acidic residues" evidence="8">
    <location>
        <begin position="256"/>
        <end position="266"/>
    </location>
</feature>
<name>A0A7D9H1P5_DEKBR</name>
<dbReference type="AlphaFoldDB" id="A0A7D9H1P5"/>
<keyword evidence="4 7" id="KW-0539">Nucleus</keyword>
<dbReference type="PIRSF" id="PIRSF017300">
    <property type="entry name" value="snoRNP_Mpp10"/>
    <property type="match status" value="1"/>
</dbReference>
<feature type="region of interest" description="Disordered" evidence="8">
    <location>
        <begin position="76"/>
        <end position="171"/>
    </location>
</feature>
<dbReference type="GO" id="GO:0032040">
    <property type="term" value="C:small-subunit processome"/>
    <property type="evidence" value="ECO:0007669"/>
    <property type="project" value="TreeGrafter"/>
</dbReference>
<evidence type="ECO:0000313" key="12">
    <source>
        <dbReference type="Proteomes" id="UP000568158"/>
    </source>
</evidence>
<dbReference type="Proteomes" id="UP000478008">
    <property type="component" value="Unassembled WGS sequence"/>
</dbReference>
<evidence type="ECO:0000313" key="10">
    <source>
        <dbReference type="EMBL" id="VUG16245.1"/>
    </source>
</evidence>
<dbReference type="GO" id="GO:0006364">
    <property type="term" value="P:rRNA processing"/>
    <property type="evidence" value="ECO:0007669"/>
    <property type="project" value="UniProtKB-KW"/>
</dbReference>
<evidence type="ECO:0000256" key="2">
    <source>
        <dbReference type="ARBA" id="ARBA00022517"/>
    </source>
</evidence>
<feature type="region of interest" description="Disordered" evidence="8">
    <location>
        <begin position="178"/>
        <end position="197"/>
    </location>
</feature>
<organism evidence="10 11">
    <name type="scientific">Dekkera bruxellensis</name>
    <name type="common">Brettanomyces custersii</name>
    <dbReference type="NCBI Taxonomy" id="5007"/>
    <lineage>
        <taxon>Eukaryota</taxon>
        <taxon>Fungi</taxon>
        <taxon>Dikarya</taxon>
        <taxon>Ascomycota</taxon>
        <taxon>Saccharomycotina</taxon>
        <taxon>Pichiomycetes</taxon>
        <taxon>Pichiales</taxon>
        <taxon>Pichiaceae</taxon>
        <taxon>Brettanomyces</taxon>
    </lineage>
</organism>
<feature type="compositionally biased region" description="Acidic residues" evidence="8">
    <location>
        <begin position="129"/>
        <end position="154"/>
    </location>
</feature>
<feature type="region of interest" description="Disordered" evidence="8">
    <location>
        <begin position="526"/>
        <end position="557"/>
    </location>
</feature>
<feature type="compositionally biased region" description="Basic and acidic residues" evidence="8">
    <location>
        <begin position="289"/>
        <end position="306"/>
    </location>
</feature>
<keyword evidence="2 7" id="KW-0690">Ribosome biogenesis</keyword>
<reference evidence="10 11" key="1">
    <citation type="submission" date="2019-07" db="EMBL/GenBank/DDBJ databases">
        <authorList>
            <person name="Friedrich A."/>
            <person name="Schacherer J."/>
        </authorList>
    </citation>
    <scope>NUCLEOTIDE SEQUENCE [LARGE SCALE GENOMIC DNA]</scope>
</reference>
<dbReference type="InterPro" id="IPR012173">
    <property type="entry name" value="Mpp10"/>
</dbReference>
<dbReference type="GO" id="GO:0034457">
    <property type="term" value="C:Mpp10 complex"/>
    <property type="evidence" value="ECO:0007669"/>
    <property type="project" value="UniProtKB-UniRule"/>
</dbReference>
<proteinExistence type="inferred from homology"/>
<evidence type="ECO:0000256" key="4">
    <source>
        <dbReference type="ARBA" id="ARBA00023242"/>
    </source>
</evidence>
<comment type="function">
    <text evidence="7">Involved in nucleolar processing of pre-18S ribosomal RNA.</text>
</comment>
<keyword evidence="5 7" id="KW-0687">Ribonucleoprotein</keyword>
<dbReference type="EMBL" id="JABCYN010000024">
    <property type="protein sequence ID" value="KAF6012327.1"/>
    <property type="molecule type" value="Genomic_DNA"/>
</dbReference>
<protein>
    <recommendedName>
        <fullName evidence="7">U3 small nucleolar ribonucleoprotein protein MPP10</fullName>
    </recommendedName>
</protein>
<feature type="compositionally biased region" description="Basic and acidic residues" evidence="8">
    <location>
        <begin position="404"/>
        <end position="413"/>
    </location>
</feature>
<evidence type="ECO:0000256" key="6">
    <source>
        <dbReference type="ARBA" id="ARBA00029455"/>
    </source>
</evidence>